<evidence type="ECO:0000313" key="4">
    <source>
        <dbReference type="EMBL" id="TKD51401.1"/>
    </source>
</evidence>
<reference evidence="4 5" key="1">
    <citation type="submission" date="2019-04" db="EMBL/GenBank/DDBJ databases">
        <authorList>
            <person name="Yang Y."/>
            <person name="Wei D."/>
        </authorList>
    </citation>
    <scope>NUCLEOTIDE SEQUENCE [LARGE SCALE GENOMIC DNA]</scope>
    <source>
        <strain evidence="4 5">L-1-4w-11</strain>
    </source>
</reference>
<dbReference type="EMBL" id="SWKR01000002">
    <property type="protein sequence ID" value="TKD51401.1"/>
    <property type="molecule type" value="Genomic_DNA"/>
</dbReference>
<proteinExistence type="predicted"/>
<dbReference type="PANTHER" id="PTHR42685">
    <property type="entry name" value="GERANYLGERANYL DIPHOSPHATE REDUCTASE"/>
    <property type="match status" value="1"/>
</dbReference>
<organism evidence="4 5">
    <name type="scientific">Sphingomonas baiyangensis</name>
    <dbReference type="NCBI Taxonomy" id="2572576"/>
    <lineage>
        <taxon>Bacteria</taxon>
        <taxon>Pseudomonadati</taxon>
        <taxon>Pseudomonadota</taxon>
        <taxon>Alphaproteobacteria</taxon>
        <taxon>Sphingomonadales</taxon>
        <taxon>Sphingomonadaceae</taxon>
        <taxon>Sphingomonas</taxon>
    </lineage>
</organism>
<dbReference type="GO" id="GO:0015979">
    <property type="term" value="P:photosynthesis"/>
    <property type="evidence" value="ECO:0007669"/>
    <property type="project" value="InterPro"/>
</dbReference>
<dbReference type="InterPro" id="IPR023753">
    <property type="entry name" value="FAD/NAD-binding_dom"/>
</dbReference>
<gene>
    <name evidence="4" type="ORF">FBR43_12035</name>
</gene>
<dbReference type="InterPro" id="IPR050407">
    <property type="entry name" value="Geranylgeranyl_reductase"/>
</dbReference>
<comment type="caution">
    <text evidence="4">The sequence shown here is derived from an EMBL/GenBank/DDBJ whole genome shotgun (WGS) entry which is preliminary data.</text>
</comment>
<dbReference type="SUPFAM" id="SSF51905">
    <property type="entry name" value="FAD/NAD(P)-binding domain"/>
    <property type="match status" value="1"/>
</dbReference>
<dbReference type="GO" id="GO:0015995">
    <property type="term" value="P:chlorophyll biosynthetic process"/>
    <property type="evidence" value="ECO:0007669"/>
    <property type="project" value="InterPro"/>
</dbReference>
<keyword evidence="2" id="KW-0560">Oxidoreductase</keyword>
<dbReference type="NCBIfam" id="TIGR02032">
    <property type="entry name" value="GG-red-SF"/>
    <property type="match status" value="1"/>
</dbReference>
<evidence type="ECO:0000259" key="3">
    <source>
        <dbReference type="Pfam" id="PF07992"/>
    </source>
</evidence>
<dbReference type="PRINTS" id="PR00420">
    <property type="entry name" value="RNGMNOXGNASE"/>
</dbReference>
<dbReference type="Gene3D" id="3.50.50.60">
    <property type="entry name" value="FAD/NAD(P)-binding domain"/>
    <property type="match status" value="1"/>
</dbReference>
<dbReference type="AlphaFoldDB" id="A0A4U1L3C4"/>
<keyword evidence="1" id="KW-0521">NADP</keyword>
<dbReference type="InterPro" id="IPR036188">
    <property type="entry name" value="FAD/NAD-bd_sf"/>
</dbReference>
<dbReference type="PANTHER" id="PTHR42685:SF4">
    <property type="entry name" value="GERANYLGERANYL DIPHOSPHATE REDUCTASE, CHLOROPLASTIC"/>
    <property type="match status" value="1"/>
</dbReference>
<protein>
    <submittedName>
        <fullName evidence="4">Geranylgeranyl diphosphate reductase</fullName>
    </submittedName>
</protein>
<dbReference type="GO" id="GO:0016628">
    <property type="term" value="F:oxidoreductase activity, acting on the CH-CH group of donors, NAD or NADP as acceptor"/>
    <property type="evidence" value="ECO:0007669"/>
    <property type="project" value="InterPro"/>
</dbReference>
<dbReference type="RefSeq" id="WP_136943344.1">
    <property type="nucleotide sequence ID" value="NZ_SWKR01000002.1"/>
</dbReference>
<evidence type="ECO:0000313" key="5">
    <source>
        <dbReference type="Proteomes" id="UP000309138"/>
    </source>
</evidence>
<dbReference type="NCBIfam" id="TIGR02023">
    <property type="entry name" value="BchP-ChlP"/>
    <property type="match status" value="1"/>
</dbReference>
<dbReference type="InterPro" id="IPR010253">
    <property type="entry name" value="BchP_ChlP_pln/prok"/>
</dbReference>
<dbReference type="Proteomes" id="UP000309138">
    <property type="component" value="Unassembled WGS sequence"/>
</dbReference>
<sequence length="393" mass="42616">MTNARYDADVVVVGGGPAGATAATDLARAGRHVVLLDRAGRIKPCGGAIPPRAIADFAIPDHLLVGKATQARMVAPSGRHVDMPVGDGFVGMVDREQFDEWLRARAALAGAERRTGTFSAIERDAVGCAVVVYRESRGGAERRLRARSVIGADGARSGVARAALGGRGITKSVFAYHEIIASPAAGFDRARCDVIYQGRMSPDFYAWIFPHGDTASIGVGSAHKGFSLRDAVARVRSEAGLADCATIRCEGAPIPLKPLRRWDDGRDTLVVGDAAGVVAPASGEGIYYAMACGREGASAVDAFLATGRVRELARARRRFLSAHGRVFWILGIMQHFWYRTDKRRERFVAMCEDPDVQHLTWQAYMHKRLVRARPMAHLRIFWKDMRHLIGSAA</sequence>
<keyword evidence="5" id="KW-1185">Reference proteome</keyword>
<accession>A0A4U1L3C4</accession>
<name>A0A4U1L3C4_9SPHN</name>
<evidence type="ECO:0000256" key="2">
    <source>
        <dbReference type="ARBA" id="ARBA00023002"/>
    </source>
</evidence>
<dbReference type="GO" id="GO:0045550">
    <property type="term" value="F:geranylgeranyl reductase activity"/>
    <property type="evidence" value="ECO:0007669"/>
    <property type="project" value="InterPro"/>
</dbReference>
<dbReference type="OrthoDB" id="417034at2"/>
<dbReference type="InterPro" id="IPR011777">
    <property type="entry name" value="Geranylgeranyl_Rdtase_fam"/>
</dbReference>
<evidence type="ECO:0000256" key="1">
    <source>
        <dbReference type="ARBA" id="ARBA00022857"/>
    </source>
</evidence>
<dbReference type="Pfam" id="PF07992">
    <property type="entry name" value="Pyr_redox_2"/>
    <property type="match status" value="1"/>
</dbReference>
<feature type="domain" description="FAD/NAD(P)-binding" evidence="3">
    <location>
        <begin position="9"/>
        <end position="159"/>
    </location>
</feature>